<reference evidence="4" key="1">
    <citation type="journal article" date="2020" name="MBio">
        <title>Horizontal gene transfer to a defensive symbiont with a reduced genome amongst a multipartite beetle microbiome.</title>
        <authorList>
            <person name="Waterworth S.C."/>
            <person name="Florez L.V."/>
            <person name="Rees E.R."/>
            <person name="Hertweck C."/>
            <person name="Kaltenpoth M."/>
            <person name="Kwan J.C."/>
        </authorList>
    </citation>
    <scope>NUCLEOTIDE SEQUENCE [LARGE SCALE GENOMIC DNA]</scope>
</reference>
<dbReference type="InterPro" id="IPR014004">
    <property type="entry name" value="Transpt-assoc_nodulatn_dom_bac"/>
</dbReference>
<dbReference type="InterPro" id="IPR007055">
    <property type="entry name" value="BON_dom"/>
</dbReference>
<accession>A0A7V8FYK6</accession>
<sequence length="219" mass="23236">MSDARSLLGRMRRPLAAVALGGMIAVSLQGCFAVFAGGALATTFAATDRRTLGAQTEDKSIVVKGESRIPEVVAAGSHVNVTAFNRKVLLSGEVADEASKVAAEREAKAIANVETVFNELEIAPASSFSSRSNDALITSKVLASLVDDKTLYSSAFKVTTERGIVYLMGRVTQREAQRAAQVTSGVSGVAKVVTLFEFISEDELKEYQRKPASENKSTS</sequence>
<dbReference type="PANTHER" id="PTHR34606">
    <property type="entry name" value="BON DOMAIN-CONTAINING PROTEIN"/>
    <property type="match status" value="1"/>
</dbReference>
<dbReference type="PROSITE" id="PS51257">
    <property type="entry name" value="PROKAR_LIPOPROTEIN"/>
    <property type="match status" value="1"/>
</dbReference>
<dbReference type="Pfam" id="PF04972">
    <property type="entry name" value="BON"/>
    <property type="match status" value="2"/>
</dbReference>
<dbReference type="AlphaFoldDB" id="A0A7V8FYK6"/>
<dbReference type="Proteomes" id="UP000462435">
    <property type="component" value="Unassembled WGS sequence"/>
</dbReference>
<dbReference type="InterPro" id="IPR051686">
    <property type="entry name" value="Lipoprotein_DolP"/>
</dbReference>
<name>A0A7V8FYK6_9BURK</name>
<evidence type="ECO:0000313" key="4">
    <source>
        <dbReference type="Proteomes" id="UP000462435"/>
    </source>
</evidence>
<comment type="caution">
    <text evidence="3">The sequence shown here is derived from an EMBL/GenBank/DDBJ whole genome shotgun (WGS) entry which is preliminary data.</text>
</comment>
<feature type="domain" description="BON" evidence="2">
    <location>
        <begin position="57"/>
        <end position="124"/>
    </location>
</feature>
<organism evidence="3 4">
    <name type="scientific">Herbaspirillum frisingense</name>
    <dbReference type="NCBI Taxonomy" id="92645"/>
    <lineage>
        <taxon>Bacteria</taxon>
        <taxon>Pseudomonadati</taxon>
        <taxon>Pseudomonadota</taxon>
        <taxon>Betaproteobacteria</taxon>
        <taxon>Burkholderiales</taxon>
        <taxon>Oxalobacteraceae</taxon>
        <taxon>Herbaspirillum</taxon>
    </lineage>
</organism>
<feature type="domain" description="BON" evidence="2">
    <location>
        <begin position="133"/>
        <end position="200"/>
    </location>
</feature>
<evidence type="ECO:0000313" key="3">
    <source>
        <dbReference type="EMBL" id="KAF1046145.1"/>
    </source>
</evidence>
<dbReference type="Gene3D" id="3.40.1520.20">
    <property type="match status" value="1"/>
</dbReference>
<protein>
    <recommendedName>
        <fullName evidence="2">BON domain-containing protein</fullName>
    </recommendedName>
</protein>
<evidence type="ECO:0000256" key="1">
    <source>
        <dbReference type="ARBA" id="ARBA00022729"/>
    </source>
</evidence>
<dbReference type="PROSITE" id="PS50914">
    <property type="entry name" value="BON"/>
    <property type="match status" value="2"/>
</dbReference>
<evidence type="ECO:0000259" key="2">
    <source>
        <dbReference type="PROSITE" id="PS50914"/>
    </source>
</evidence>
<dbReference type="PANTHER" id="PTHR34606:SF4">
    <property type="entry name" value="OUTER MEMBRANE LIPOPROTEIN DOLP"/>
    <property type="match status" value="1"/>
</dbReference>
<gene>
    <name evidence="3" type="ORF">GAK35_01122</name>
</gene>
<proteinExistence type="predicted"/>
<dbReference type="EMBL" id="WNDX01000023">
    <property type="protein sequence ID" value="KAF1046145.1"/>
    <property type="molecule type" value="Genomic_DNA"/>
</dbReference>
<dbReference type="SMART" id="SM00749">
    <property type="entry name" value="BON"/>
    <property type="match status" value="2"/>
</dbReference>
<keyword evidence="1" id="KW-0732">Signal</keyword>